<reference evidence="3 4" key="1">
    <citation type="submission" date="2021-01" db="EMBL/GenBank/DDBJ databases">
        <title>Whole genome shotgun sequence of Catellatospora chokoriensis NBRC 107358.</title>
        <authorList>
            <person name="Komaki H."/>
            <person name="Tamura T."/>
        </authorList>
    </citation>
    <scope>NUCLEOTIDE SEQUENCE [LARGE SCALE GENOMIC DNA]</scope>
    <source>
        <strain evidence="3 4">NBRC 107358</strain>
    </source>
</reference>
<accession>A0A8J3JYZ6</accession>
<dbReference type="AlphaFoldDB" id="A0A8J3JYZ6"/>
<name>A0A8J3JYZ6_9ACTN</name>
<dbReference type="InterPro" id="IPR046065">
    <property type="entry name" value="DUF6023"/>
</dbReference>
<organism evidence="3 4">
    <name type="scientific">Catellatospora chokoriensis</name>
    <dbReference type="NCBI Taxonomy" id="310353"/>
    <lineage>
        <taxon>Bacteria</taxon>
        <taxon>Bacillati</taxon>
        <taxon>Actinomycetota</taxon>
        <taxon>Actinomycetes</taxon>
        <taxon>Micromonosporales</taxon>
        <taxon>Micromonosporaceae</taxon>
        <taxon>Catellatospora</taxon>
    </lineage>
</organism>
<evidence type="ECO:0000313" key="4">
    <source>
        <dbReference type="Proteomes" id="UP000619293"/>
    </source>
</evidence>
<comment type="caution">
    <text evidence="3">The sequence shown here is derived from an EMBL/GenBank/DDBJ whole genome shotgun (WGS) entry which is preliminary data.</text>
</comment>
<evidence type="ECO:0000256" key="1">
    <source>
        <dbReference type="SAM" id="MobiDB-lite"/>
    </source>
</evidence>
<proteinExistence type="predicted"/>
<keyword evidence="2" id="KW-0812">Transmembrane</keyword>
<protein>
    <submittedName>
        <fullName evidence="3">Uncharacterized protein</fullName>
    </submittedName>
</protein>
<gene>
    <name evidence="3" type="ORF">Cch02nite_44780</name>
</gene>
<keyword evidence="2" id="KW-0472">Membrane</keyword>
<keyword evidence="2" id="KW-1133">Transmembrane helix</keyword>
<feature type="transmembrane region" description="Helical" evidence="2">
    <location>
        <begin position="45"/>
        <end position="64"/>
    </location>
</feature>
<dbReference type="Pfam" id="PF19487">
    <property type="entry name" value="DUF6023"/>
    <property type="match status" value="1"/>
</dbReference>
<sequence length="331" mass="34581">MPEQTEHEPLADAFFQFRMQVPDEIVVPGVPAVRRVVRRRRNTRVSAVAALTALVLAAGGYSAARLGAAAPVEPAAPSTSPSPTVLAGPTLSPDQLRQLSVKALERLGMKPEKLRRGAVFGPVAAADASGHVLGTAEHPLPAGRYTLFAVCRGVGSLTVTWRADSGEGTMDAPCTDPSDNRNYNAAARVEVKLQAPGLITLSVAGDQLARARSGFAVMVNDPLMTIAETALARPSGDQTGGGDMFTGEKLDTNVDAKAGTYALTLTCAGTGTIKATLRMGDAGSTRTVRCSEQPSPITITITSKRDATLKVMLVRPPEASAVAVAYYMVTK</sequence>
<evidence type="ECO:0000313" key="3">
    <source>
        <dbReference type="EMBL" id="GIF91034.1"/>
    </source>
</evidence>
<keyword evidence="4" id="KW-1185">Reference proteome</keyword>
<dbReference type="Proteomes" id="UP000619293">
    <property type="component" value="Unassembled WGS sequence"/>
</dbReference>
<evidence type="ECO:0000256" key="2">
    <source>
        <dbReference type="SAM" id="Phobius"/>
    </source>
</evidence>
<feature type="compositionally biased region" description="Low complexity" evidence="1">
    <location>
        <begin position="72"/>
        <end position="87"/>
    </location>
</feature>
<feature type="region of interest" description="Disordered" evidence="1">
    <location>
        <begin position="72"/>
        <end position="91"/>
    </location>
</feature>
<dbReference type="EMBL" id="BONG01000028">
    <property type="protein sequence ID" value="GIF91034.1"/>
    <property type="molecule type" value="Genomic_DNA"/>
</dbReference>
<dbReference type="RefSeq" id="WP_191837343.1">
    <property type="nucleotide sequence ID" value="NZ_BAAALB010000001.1"/>
</dbReference>